<evidence type="ECO:0000313" key="5">
    <source>
        <dbReference type="Proteomes" id="UP000218620"/>
    </source>
</evidence>
<accession>A0A2H1K525</accession>
<feature type="transmembrane region" description="Helical" evidence="1">
    <location>
        <begin position="65"/>
        <end position="82"/>
    </location>
</feature>
<feature type="transmembrane region" description="Helical" evidence="1">
    <location>
        <begin position="89"/>
        <end position="108"/>
    </location>
</feature>
<keyword evidence="1" id="KW-1133">Transmembrane helix</keyword>
<dbReference type="EMBL" id="NRGQ01000005">
    <property type="protein sequence ID" value="PCC43727.1"/>
    <property type="molecule type" value="Genomic_DNA"/>
</dbReference>
<gene>
    <name evidence="4" type="ORF">BAUR920_02809</name>
    <name evidence="3" type="ORF">CIK65_03750</name>
</gene>
<dbReference type="Proteomes" id="UP000218620">
    <property type="component" value="Unassembled WGS sequence"/>
</dbReference>
<keyword evidence="1" id="KW-0472">Membrane</keyword>
<evidence type="ECO:0000313" key="6">
    <source>
        <dbReference type="Proteomes" id="UP000234289"/>
    </source>
</evidence>
<dbReference type="PANTHER" id="PTHR36834:SF1">
    <property type="entry name" value="INTEGRAL MEMBRANE PROTEIN"/>
    <property type="match status" value="1"/>
</dbReference>
<feature type="transmembrane region" description="Helical" evidence="1">
    <location>
        <begin position="12"/>
        <end position="30"/>
    </location>
</feature>
<feature type="domain" description="VanZ-like" evidence="2">
    <location>
        <begin position="17"/>
        <end position="137"/>
    </location>
</feature>
<evidence type="ECO:0000259" key="2">
    <source>
        <dbReference type="Pfam" id="PF04892"/>
    </source>
</evidence>
<sequence length="155" mass="17259">MTGRRQRGGITPLVMLIFYTLFIAFVTLSPQQLDTSPEGPIGRLLEFFSSHRVTEWLTYDRVEKLANVAMFVPFGFLLALQLGRRRWWIGWVVGAAFTGLIEGTQATLLSQTRFATVSDLITNTIGAGIGAVLALIVMLLLPPPQEEEPIDRVVR</sequence>
<dbReference type="Proteomes" id="UP000234289">
    <property type="component" value="Unassembled WGS sequence"/>
</dbReference>
<dbReference type="PANTHER" id="PTHR36834">
    <property type="entry name" value="MEMBRANE PROTEIN-RELATED"/>
    <property type="match status" value="1"/>
</dbReference>
<dbReference type="InterPro" id="IPR053150">
    <property type="entry name" value="Teicoplanin_resist-assoc"/>
</dbReference>
<dbReference type="AlphaFoldDB" id="A0A2H1K525"/>
<organism evidence="4 6">
    <name type="scientific">Brevibacterium aurantiacum</name>
    <dbReference type="NCBI Taxonomy" id="273384"/>
    <lineage>
        <taxon>Bacteria</taxon>
        <taxon>Bacillati</taxon>
        <taxon>Actinomycetota</taxon>
        <taxon>Actinomycetes</taxon>
        <taxon>Micrococcales</taxon>
        <taxon>Brevibacteriaceae</taxon>
        <taxon>Brevibacterium</taxon>
    </lineage>
</organism>
<feature type="transmembrane region" description="Helical" evidence="1">
    <location>
        <begin position="120"/>
        <end position="141"/>
    </location>
</feature>
<dbReference type="EMBL" id="FXZG01000018">
    <property type="protein sequence ID" value="SMX94796.1"/>
    <property type="molecule type" value="Genomic_DNA"/>
</dbReference>
<evidence type="ECO:0000256" key="1">
    <source>
        <dbReference type="SAM" id="Phobius"/>
    </source>
</evidence>
<accession>A0A2A3YWR8</accession>
<dbReference type="Pfam" id="PF04892">
    <property type="entry name" value="VanZ"/>
    <property type="match status" value="1"/>
</dbReference>
<proteinExistence type="predicted"/>
<keyword evidence="1" id="KW-0812">Transmembrane</keyword>
<dbReference type="InterPro" id="IPR006976">
    <property type="entry name" value="VanZ-like"/>
</dbReference>
<reference evidence="4" key="2">
    <citation type="submission" date="2017-03" db="EMBL/GenBank/DDBJ databases">
        <authorList>
            <person name="Afonso C.L."/>
            <person name="Miller P.J."/>
            <person name="Scott M.A."/>
            <person name="Spackman E."/>
            <person name="Goraichik I."/>
            <person name="Dimitrov K.M."/>
            <person name="Suarez D.L."/>
            <person name="Swayne D.E."/>
        </authorList>
    </citation>
    <scope>NUCLEOTIDE SEQUENCE [LARGE SCALE GENOMIC DNA]</scope>
    <source>
        <strain evidence="4">CNRZ 920</strain>
    </source>
</reference>
<evidence type="ECO:0000313" key="4">
    <source>
        <dbReference type="EMBL" id="SMX94796.1"/>
    </source>
</evidence>
<name>A0A2H1K525_BREAU</name>
<evidence type="ECO:0000313" key="3">
    <source>
        <dbReference type="EMBL" id="PCC43727.1"/>
    </source>
</evidence>
<dbReference type="RefSeq" id="WP_096177571.1">
    <property type="nucleotide sequence ID" value="NZ_CP025332.1"/>
</dbReference>
<reference evidence="6" key="3">
    <citation type="submission" date="2017-03" db="EMBL/GenBank/DDBJ databases">
        <authorList>
            <person name="Monnet C."/>
        </authorList>
    </citation>
    <scope>NUCLEOTIDE SEQUENCE [LARGE SCALE GENOMIC DNA]</scope>
    <source>
        <strain evidence="6">CNRZ 920</strain>
    </source>
</reference>
<reference evidence="3 5" key="1">
    <citation type="journal article" date="2017" name="Elife">
        <title>Extensive horizontal gene transfer in cheese-associated bacteria.</title>
        <authorList>
            <person name="Bonham K.S."/>
            <person name="Wolfe B.E."/>
            <person name="Dutton R.J."/>
        </authorList>
    </citation>
    <scope>NUCLEOTIDE SEQUENCE [LARGE SCALE GENOMIC DNA]</scope>
    <source>
        <strain evidence="3 5">962_8</strain>
    </source>
</reference>
<protein>
    <submittedName>
        <fullName evidence="3">VanZ family protein</fullName>
    </submittedName>
    <submittedName>
        <fullName evidence="4">VanZ like family protein</fullName>
    </submittedName>
</protein>